<dbReference type="EMBL" id="CAJNOK010005604">
    <property type="protein sequence ID" value="CAF0978410.1"/>
    <property type="molecule type" value="Genomic_DNA"/>
</dbReference>
<dbReference type="Proteomes" id="UP000677228">
    <property type="component" value="Unassembled WGS sequence"/>
</dbReference>
<reference evidence="1" key="1">
    <citation type="submission" date="2021-02" db="EMBL/GenBank/DDBJ databases">
        <authorList>
            <person name="Nowell W R."/>
        </authorList>
    </citation>
    <scope>NUCLEOTIDE SEQUENCE</scope>
</reference>
<evidence type="ECO:0000313" key="4">
    <source>
        <dbReference type="EMBL" id="CAF3749035.1"/>
    </source>
</evidence>
<evidence type="ECO:0000313" key="1">
    <source>
        <dbReference type="EMBL" id="CAF0927148.1"/>
    </source>
</evidence>
<dbReference type="AlphaFoldDB" id="A0A814BI65"/>
<gene>
    <name evidence="1" type="ORF">GPM918_LOCUS9980</name>
    <name evidence="2" type="ORF">OVA965_LOCUS13455</name>
    <name evidence="3" type="ORF">SRO942_LOCUS9981</name>
    <name evidence="4" type="ORF">TMI583_LOCUS13456</name>
</gene>
<dbReference type="Proteomes" id="UP000681722">
    <property type="component" value="Unassembled WGS sequence"/>
</dbReference>
<dbReference type="EMBL" id="CAJOBC010001913">
    <property type="protein sequence ID" value="CAF3705573.1"/>
    <property type="molecule type" value="Genomic_DNA"/>
</dbReference>
<comment type="caution">
    <text evidence="1">The sequence shown here is derived from an EMBL/GenBank/DDBJ whole genome shotgun (WGS) entry which is preliminary data.</text>
</comment>
<accession>A0A814BI65</accession>
<keyword evidence="5" id="KW-1185">Reference proteome</keyword>
<sequence length="243" mass="28355">MHIFPSETTYKEKVVDFIKLLPLNVNDLPHFYIFASPKSYKENYDYETQPEKILHNSREWDRPYVGGSRSSSSVLLSALCALRMFFHPINDIEDGDEAYRNALLHVGYRKALEAQFFIHLREYLFFPAVLALKHVMEGTVFKFEKQLLAASLADLLRLFCSPAVRDEHILYYTPLLFSWLLNKCNVESSETDSFQIVELRQQTTTMAYFVNPITRPGIKKNNQLLLEELTEENDLHCIRHLGK</sequence>
<dbReference type="Proteomes" id="UP000663829">
    <property type="component" value="Unassembled WGS sequence"/>
</dbReference>
<dbReference type="Proteomes" id="UP000682733">
    <property type="component" value="Unassembled WGS sequence"/>
</dbReference>
<protein>
    <submittedName>
        <fullName evidence="1">Uncharacterized protein</fullName>
    </submittedName>
</protein>
<evidence type="ECO:0000313" key="3">
    <source>
        <dbReference type="EMBL" id="CAF3705573.1"/>
    </source>
</evidence>
<name>A0A814BI65_9BILA</name>
<organism evidence="1 5">
    <name type="scientific">Didymodactylos carnosus</name>
    <dbReference type="NCBI Taxonomy" id="1234261"/>
    <lineage>
        <taxon>Eukaryota</taxon>
        <taxon>Metazoa</taxon>
        <taxon>Spiralia</taxon>
        <taxon>Gnathifera</taxon>
        <taxon>Rotifera</taxon>
        <taxon>Eurotatoria</taxon>
        <taxon>Bdelloidea</taxon>
        <taxon>Philodinida</taxon>
        <taxon>Philodinidae</taxon>
        <taxon>Didymodactylos</taxon>
    </lineage>
</organism>
<evidence type="ECO:0000313" key="2">
    <source>
        <dbReference type="EMBL" id="CAF0978410.1"/>
    </source>
</evidence>
<dbReference type="EMBL" id="CAJNOQ010001913">
    <property type="protein sequence ID" value="CAF0927148.1"/>
    <property type="molecule type" value="Genomic_DNA"/>
</dbReference>
<proteinExistence type="predicted"/>
<evidence type="ECO:0000313" key="5">
    <source>
        <dbReference type="Proteomes" id="UP000663829"/>
    </source>
</evidence>
<dbReference type="EMBL" id="CAJOBA010005609">
    <property type="protein sequence ID" value="CAF3749035.1"/>
    <property type="molecule type" value="Genomic_DNA"/>
</dbReference>